<dbReference type="InterPro" id="IPR036942">
    <property type="entry name" value="Beta-barrel_TonB_sf"/>
</dbReference>
<dbReference type="GO" id="GO:0015344">
    <property type="term" value="F:siderophore uptake transmembrane transporter activity"/>
    <property type="evidence" value="ECO:0007669"/>
    <property type="project" value="TreeGrafter"/>
</dbReference>
<dbReference type="Proteomes" id="UP000198908">
    <property type="component" value="Unassembled WGS sequence"/>
</dbReference>
<comment type="subcellular location">
    <subcellularLocation>
        <location evidence="1 11">Cell outer membrane</location>
        <topology evidence="1 11">Multi-pass membrane protein</topology>
    </subcellularLocation>
</comment>
<evidence type="ECO:0000256" key="8">
    <source>
        <dbReference type="ARBA" id="ARBA00023136"/>
    </source>
</evidence>
<dbReference type="InterPro" id="IPR008969">
    <property type="entry name" value="CarboxyPept-like_regulatory"/>
</dbReference>
<dbReference type="InterPro" id="IPR037066">
    <property type="entry name" value="Plug_dom_sf"/>
</dbReference>
<protein>
    <submittedName>
        <fullName evidence="14">Outer membrane receptor proteins, mostly Fe transport</fullName>
    </submittedName>
</protein>
<evidence type="ECO:0000256" key="4">
    <source>
        <dbReference type="ARBA" id="ARBA00022452"/>
    </source>
</evidence>
<dbReference type="Pfam" id="PF00593">
    <property type="entry name" value="TonB_dep_Rec_b-barrel"/>
    <property type="match status" value="1"/>
</dbReference>
<proteinExistence type="inferred from homology"/>
<keyword evidence="3 11" id="KW-0813">Transport</keyword>
<dbReference type="Gene3D" id="2.40.170.20">
    <property type="entry name" value="TonB-dependent receptor, beta-barrel domain"/>
    <property type="match status" value="1"/>
</dbReference>
<evidence type="ECO:0000256" key="1">
    <source>
        <dbReference type="ARBA" id="ARBA00004571"/>
    </source>
</evidence>
<feature type="domain" description="TonB-dependent receptor-like beta-barrel" evidence="13">
    <location>
        <begin position="294"/>
        <end position="727"/>
    </location>
</feature>
<evidence type="ECO:0000313" key="15">
    <source>
        <dbReference type="Proteomes" id="UP000198908"/>
    </source>
</evidence>
<evidence type="ECO:0000259" key="13">
    <source>
        <dbReference type="Pfam" id="PF00593"/>
    </source>
</evidence>
<dbReference type="SUPFAM" id="SSF56935">
    <property type="entry name" value="Porins"/>
    <property type="match status" value="1"/>
</dbReference>
<dbReference type="PANTHER" id="PTHR30069">
    <property type="entry name" value="TONB-DEPENDENT OUTER MEMBRANE RECEPTOR"/>
    <property type="match status" value="1"/>
</dbReference>
<dbReference type="PROSITE" id="PS52016">
    <property type="entry name" value="TONB_DEPENDENT_REC_3"/>
    <property type="match status" value="1"/>
</dbReference>
<dbReference type="Pfam" id="PF13620">
    <property type="entry name" value="CarboxypepD_reg"/>
    <property type="match status" value="1"/>
</dbReference>
<dbReference type="RefSeq" id="WP_092006438.1">
    <property type="nucleotide sequence ID" value="NZ_FMYQ01000052.1"/>
</dbReference>
<keyword evidence="15" id="KW-1185">Reference proteome</keyword>
<sequence length="782" mass="83207">MKHRTLISRAALLLLAQSIAGHICAAPSGSSVGGLVTDSLGKPVASASVILQTATGASAGETKTDASGHFSVPNVAPGTYAVVVTTTGFASGSNVATISPGTASSVTVALARSDAIDVRVNAQRLDQARNGLSPETGSSVYRITAADIKNMPQGESTPLNQVLLHAPGVAQDSYGMVHVRGEHANLQYRINGIMIPEPISGFGQSFDTRIIDQMDLLTGALPAQYGWQTAGIVDITTKSGDTGNGGAIGVYGGSHGTAQTSGDLYGTEGALSYYFSGSAGVNDLGIEAPTSNGSPLHDHTRQGNAFGYMSYLINPLTRVSVMFGTASNQFEIPNTPGQPTQFTLNGQTTFDSAALNETQSELNNFATVALQGTDGDKLDYQVAYFTRYTRTQFNPDPIGDLLFNGVASQDFRSNWANGLQGDTTYRLNSSHTLRAGVSFEQDRAVASDSVSVFPTVDGVQSSDQPFTVNSASRTTGRLFGVYVQDEWKVNDEVIINYGVRYDKMNEVVDASQLSPHIGVVYKATPSTTLHAGYARYFTPPPLELIAPTTVAQFNNTTNQAASPQNSPVQPERSHYFDVGVTQRVTSAITVGMDAYYKKATDLLDEGQFGTALINTPYNYQTGHDYGVELTANYTDEHFSAYANLALSRATGENIITGQFNFTPDELAYIASNPVHLDHDQLVTGSAGIAYTFARTTYSADTVFGSGLRSGFANTDHVPFYVDVNLAVIHHFNAPLVGNFDGRVVVVNLLNRTYQLRDGSGIGVGAAQFGPTRAFYAGITKYF</sequence>
<evidence type="ECO:0000256" key="5">
    <source>
        <dbReference type="ARBA" id="ARBA00022692"/>
    </source>
</evidence>
<evidence type="ECO:0000256" key="7">
    <source>
        <dbReference type="ARBA" id="ARBA00023077"/>
    </source>
</evidence>
<evidence type="ECO:0000256" key="10">
    <source>
        <dbReference type="ARBA" id="ARBA00023237"/>
    </source>
</evidence>
<dbReference type="Gene3D" id="2.170.130.10">
    <property type="entry name" value="TonB-dependent receptor, plug domain"/>
    <property type="match status" value="1"/>
</dbReference>
<keyword evidence="10 11" id="KW-0998">Cell outer membrane</keyword>
<dbReference type="OrthoDB" id="9764669at2"/>
<dbReference type="Gene3D" id="2.60.40.1120">
    <property type="entry name" value="Carboxypeptidase-like, regulatory domain"/>
    <property type="match status" value="1"/>
</dbReference>
<keyword evidence="8 11" id="KW-0472">Membrane</keyword>
<organism evidence="14 15">
    <name type="scientific">Paraburkholderia lycopersici</name>
    <dbReference type="NCBI Taxonomy" id="416944"/>
    <lineage>
        <taxon>Bacteria</taxon>
        <taxon>Pseudomonadati</taxon>
        <taxon>Pseudomonadota</taxon>
        <taxon>Betaproteobacteria</taxon>
        <taxon>Burkholderiales</taxon>
        <taxon>Burkholderiaceae</taxon>
        <taxon>Paraburkholderia</taxon>
    </lineage>
</organism>
<dbReference type="GO" id="GO:0044718">
    <property type="term" value="P:siderophore transmembrane transport"/>
    <property type="evidence" value="ECO:0007669"/>
    <property type="project" value="TreeGrafter"/>
</dbReference>
<evidence type="ECO:0000256" key="6">
    <source>
        <dbReference type="ARBA" id="ARBA00022729"/>
    </source>
</evidence>
<dbReference type="EMBL" id="FMYQ01000052">
    <property type="protein sequence ID" value="SDE46249.1"/>
    <property type="molecule type" value="Genomic_DNA"/>
</dbReference>
<dbReference type="PANTHER" id="PTHR30069:SF29">
    <property type="entry name" value="HEMOGLOBIN AND HEMOGLOBIN-HAPTOGLOBIN-BINDING PROTEIN 1-RELATED"/>
    <property type="match status" value="1"/>
</dbReference>
<reference evidence="15" key="1">
    <citation type="submission" date="2016-09" db="EMBL/GenBank/DDBJ databases">
        <authorList>
            <person name="Varghese N."/>
            <person name="Submissions S."/>
        </authorList>
    </citation>
    <scope>NUCLEOTIDE SEQUENCE [LARGE SCALE GENOMIC DNA]</scope>
    <source>
        <strain evidence="15">TNe-862</strain>
    </source>
</reference>
<evidence type="ECO:0000256" key="12">
    <source>
        <dbReference type="SAM" id="SignalP"/>
    </source>
</evidence>
<gene>
    <name evidence="14" type="ORF">SAMN05421548_1529</name>
</gene>
<dbReference type="InterPro" id="IPR000531">
    <property type="entry name" value="Beta-barrel_TonB"/>
</dbReference>
<keyword evidence="4 11" id="KW-1134">Transmembrane beta strand</keyword>
<dbReference type="SUPFAM" id="SSF49464">
    <property type="entry name" value="Carboxypeptidase regulatory domain-like"/>
    <property type="match status" value="1"/>
</dbReference>
<evidence type="ECO:0000256" key="11">
    <source>
        <dbReference type="PROSITE-ProRule" id="PRU01360"/>
    </source>
</evidence>
<accession>A0A1G7D3Z8</accession>
<keyword evidence="7" id="KW-0798">TonB box</keyword>
<keyword evidence="6 12" id="KW-0732">Signal</keyword>
<evidence type="ECO:0000313" key="14">
    <source>
        <dbReference type="EMBL" id="SDE46249.1"/>
    </source>
</evidence>
<evidence type="ECO:0000256" key="3">
    <source>
        <dbReference type="ARBA" id="ARBA00022448"/>
    </source>
</evidence>
<name>A0A1G7D3Z8_9BURK</name>
<evidence type="ECO:0000256" key="9">
    <source>
        <dbReference type="ARBA" id="ARBA00023170"/>
    </source>
</evidence>
<dbReference type="AlphaFoldDB" id="A0A1G7D3Z8"/>
<feature type="signal peptide" evidence="12">
    <location>
        <begin position="1"/>
        <end position="25"/>
    </location>
</feature>
<keyword evidence="9 14" id="KW-0675">Receptor</keyword>
<dbReference type="GO" id="GO:0009279">
    <property type="term" value="C:cell outer membrane"/>
    <property type="evidence" value="ECO:0007669"/>
    <property type="project" value="UniProtKB-SubCell"/>
</dbReference>
<evidence type="ECO:0000256" key="2">
    <source>
        <dbReference type="ARBA" id="ARBA00009810"/>
    </source>
</evidence>
<feature type="chain" id="PRO_5011460761" evidence="12">
    <location>
        <begin position="26"/>
        <end position="782"/>
    </location>
</feature>
<comment type="similarity">
    <text evidence="2 11">Belongs to the TonB-dependent receptor family.</text>
</comment>
<dbReference type="STRING" id="416944.SAMN05421548_1529"/>
<keyword evidence="5 11" id="KW-0812">Transmembrane</keyword>
<dbReference type="InterPro" id="IPR039426">
    <property type="entry name" value="TonB-dep_rcpt-like"/>
</dbReference>